<keyword evidence="2" id="KW-0167">Capsid protein</keyword>
<reference evidence="2" key="1">
    <citation type="submission" date="2023-10" db="EMBL/GenBank/DDBJ databases">
        <title>Screening of Alkalihalophilus pseudofirmusBZ-TG-HK211 and Its Alleviation of Salt Stress on Rapeseed Growth.</title>
        <authorList>
            <person name="Zhao B."/>
            <person name="Guo T."/>
        </authorList>
    </citation>
    <scope>NUCLEOTIDE SEQUENCE</scope>
    <source>
        <strain evidence="2">BZ-TG-HK211</strain>
    </source>
</reference>
<dbReference type="EMBL" id="JAWJAY010000001">
    <property type="protein sequence ID" value="MDV2885456.1"/>
    <property type="molecule type" value="Genomic_DNA"/>
</dbReference>
<dbReference type="AlphaFoldDB" id="A0AAJ2NN77"/>
<dbReference type="Proteomes" id="UP001285636">
    <property type="component" value="Unassembled WGS sequence"/>
</dbReference>
<dbReference type="Pfam" id="PF07552">
    <property type="entry name" value="Coat_X"/>
    <property type="match status" value="2"/>
</dbReference>
<dbReference type="RefSeq" id="WP_012959576.1">
    <property type="nucleotide sequence ID" value="NZ_CP117835.1"/>
</dbReference>
<proteinExistence type="predicted"/>
<feature type="domain" description="Spore coat protein X/V" evidence="1">
    <location>
        <begin position="105"/>
        <end position="161"/>
    </location>
</feature>
<comment type="caution">
    <text evidence="2">The sequence shown here is derived from an EMBL/GenBank/DDBJ whole genome shotgun (WGS) entry which is preliminary data.</text>
</comment>
<dbReference type="InterPro" id="IPR011428">
    <property type="entry name" value="Spore_coat_X/V"/>
</dbReference>
<protein>
    <submittedName>
        <fullName evidence="2">Spore coat protein</fullName>
    </submittedName>
</protein>
<evidence type="ECO:0000313" key="2">
    <source>
        <dbReference type="EMBL" id="MDV2885456.1"/>
    </source>
</evidence>
<sequence>MKRMYVYNGEAAAQTNNRRWSALDAASNHRICDANDIDNQENVEQGAAQANKTLQLSEEHIIIKDSTDVNVISTDVKAALSLQASLQAAIAIVVRLAFDNGETAELVTQDLLQTAKLKQLSYQKTVIENSHNVEVITTDAQVTANIQLLVQLLIALLVNLDL</sequence>
<name>A0AAJ2NN77_ALKPS</name>
<evidence type="ECO:0000313" key="3">
    <source>
        <dbReference type="Proteomes" id="UP001285636"/>
    </source>
</evidence>
<accession>A0AAJ2NN77</accession>
<gene>
    <name evidence="2" type="ORF">RYX45_09680</name>
</gene>
<feature type="domain" description="Spore coat protein X/V" evidence="1">
    <location>
        <begin position="41"/>
        <end position="96"/>
    </location>
</feature>
<dbReference type="GO" id="GO:0031160">
    <property type="term" value="C:spore wall"/>
    <property type="evidence" value="ECO:0007669"/>
    <property type="project" value="InterPro"/>
</dbReference>
<organism evidence="2 3">
    <name type="scientific">Alkalihalophilus pseudofirmus</name>
    <name type="common">Bacillus pseudofirmus</name>
    <dbReference type="NCBI Taxonomy" id="79885"/>
    <lineage>
        <taxon>Bacteria</taxon>
        <taxon>Bacillati</taxon>
        <taxon>Bacillota</taxon>
        <taxon>Bacilli</taxon>
        <taxon>Bacillales</taxon>
        <taxon>Bacillaceae</taxon>
        <taxon>Alkalihalophilus</taxon>
    </lineage>
</organism>
<evidence type="ECO:0000259" key="1">
    <source>
        <dbReference type="Pfam" id="PF07552"/>
    </source>
</evidence>
<keyword evidence="2" id="KW-0946">Virion</keyword>
<dbReference type="GO" id="GO:0030435">
    <property type="term" value="P:sporulation resulting in formation of a cellular spore"/>
    <property type="evidence" value="ECO:0007669"/>
    <property type="project" value="InterPro"/>
</dbReference>